<dbReference type="Gene3D" id="3.30.200.20">
    <property type="entry name" value="Phosphorylase Kinase, domain 1"/>
    <property type="match status" value="2"/>
</dbReference>
<keyword evidence="6" id="KW-0472">Membrane</keyword>
<feature type="compositionally biased region" description="Polar residues" evidence="8">
    <location>
        <begin position="1039"/>
        <end position="1056"/>
    </location>
</feature>
<feature type="region of interest" description="Disordered" evidence="8">
    <location>
        <begin position="1"/>
        <end position="61"/>
    </location>
</feature>
<feature type="compositionally biased region" description="Acidic residues" evidence="8">
    <location>
        <begin position="586"/>
        <end position="597"/>
    </location>
</feature>
<feature type="compositionally biased region" description="Polar residues" evidence="8">
    <location>
        <begin position="567"/>
        <end position="583"/>
    </location>
</feature>
<feature type="domain" description="Protein kinase" evidence="9">
    <location>
        <begin position="1222"/>
        <end position="1499"/>
    </location>
</feature>
<evidence type="ECO:0000256" key="6">
    <source>
        <dbReference type="ARBA" id="ARBA00023136"/>
    </source>
</evidence>
<evidence type="ECO:0000313" key="11">
    <source>
        <dbReference type="Proteomes" id="UP001172457"/>
    </source>
</evidence>
<evidence type="ECO:0000256" key="8">
    <source>
        <dbReference type="SAM" id="MobiDB-lite"/>
    </source>
</evidence>
<evidence type="ECO:0000256" key="1">
    <source>
        <dbReference type="ARBA" id="ARBA00004193"/>
    </source>
</evidence>
<sequence>MNCLPCLRGKKSSEEKKSEKKENEELPVAQPKEDPLSKQTSSGKNVGKKKKGDGGDGGEPVAAVAVDVHDDGDDEDDSFMNEGPARKFTFRELASATKNFKRESLLGESGFGKVYKGTLADGKVVAVKQLDRRNLKERKEFLVELLKLSHLRHPNLVELIGYCADGDQRILVYEYMPNGSLKDHLQDLPAGKKPLDWITRMKAISGAAQAMQYLHEKVDPPVLCRNVKSTNVLFDEHFEPKVTDYGLVNLESSSNMQQRVVGTVGCAPEFERTGELTRKADVYSFGVILLELITGRKALDTSLPANEQNLVAWAQPYFKDPKRFQELADPMFQGVVPEKKLNQAVGVAAMCLQEESSVRPLIPDIVGALSFLTLAPSEGFTHAPEAAVISAPPTKDDAKEELSSSDSDSSSDSETEHVSWAELLPPPRPEPVPESEPEPEIESEPEPELEWEQEPESEQEDRDWESEPEPEPETDPEPEPETDPEPEPETDPEPEPLANPLQEQPELNLESDSDSDTDTDTEPEPEPQPEAEPESDSDSESEPEPEPQPEPKPEPQPEPEPEETSSHIDQTTLDAGSDSSSGSIYAEDDYSEEEFSDEDKKNTTSIMMNPRSKSRTKSKKKVMFKTEGTDSIKQTSRSFKIPKDNQNSGNKSIRQKSRMRKSDSRVDDDSGSDLEFTDESGDEFETKRLSIPWSGFKACGMLPLAGSSHGFAGPSRFCLDYIFDNLELKIRSSETKPDHKMRTKEFESGVILVSIEAGREVTDYALEWAVQNVIKPMDSLILLAILPSHENNPFPLKINQPRHSSKGFFSRLLKKRSSVKNEASDKVGFVDEGRDIPQRIYNVCGEMIQHLFSLHKVVKVRTEVKVVAYAPVGSVAMIATELCARWVILDQRLKSEADRCLNQYLNCNVVLIDGPFHKILRSVNFPLTVKIEEEQVDNQVNNTSLVTTSDLTPSSINTQNTSSFYSTSSTTTTDQIVSQETVFPVAKNTPPRSKQFPKSQELNQIPEFEIRVPRRSISGLIEERTYGNGGRSRVKDDLTPNSFNKQNVSSSTTTEHVPQKTLPPVSKYTPLRSKEYPKSQQLNQILGIEMKVPHRSMSGPIEEANGNRSRVKDDTTRNESMKTEMETIPYQGRRSVDLRQLGQRKKDQIESGKQATRRVSFSHANTPTIDRISSVRRDMSLSLKRPPMPPPLCSVCKLSVPALGRSPRRFSYEEIERATGGFSAGNFLAEGGYGQVYRGILSDGQVVAVKQRKMVSAQGAAEFCSEVEVLSCAQHKNLVMLIGYCIEKEWLLVYEYACNGSLDKHLYGTEAGEVMSWKNRMKVACGAARGLRYLHEDCRVGCIVHRDFRPNNVLLTHDFEPMVGDFGLARWQADGQLEEETRVVGAFGYLAPEYTQTGLLSEKADVYAFGVVLLEILTGIKAIEFSRNSRQQYFPDWRSRLFEEGKMPAEMIDPKLDNKYDEKEAECMMNAASLCISPDPEQRPRMSKVLRILEGNLLVEMNGHQQEQSTSIKPSLDSYNSSKDTLLKKQEKTQQQKQIHTVKKLSSIALKLDDRQDTILKPTTTQHKHAITSEKYQQYLQGSLHKHIQSFNMKS</sequence>
<comment type="subcellular location">
    <subcellularLocation>
        <location evidence="1">Cell membrane</location>
        <topology evidence="1">Lipid-anchor</topology>
    </subcellularLocation>
</comment>
<feature type="domain" description="Protein kinase" evidence="9">
    <location>
        <begin position="100"/>
        <end position="372"/>
    </location>
</feature>
<accession>A0AA38WA18</accession>
<feature type="region of interest" description="Disordered" evidence="8">
    <location>
        <begin position="1028"/>
        <end position="1071"/>
    </location>
</feature>
<keyword evidence="11" id="KW-1185">Reference proteome</keyword>
<name>A0AA38WA18_9ASTR</name>
<feature type="region of interest" description="Disordered" evidence="8">
    <location>
        <begin position="387"/>
        <end position="679"/>
    </location>
</feature>
<evidence type="ECO:0000256" key="5">
    <source>
        <dbReference type="ARBA" id="ARBA00022840"/>
    </source>
</evidence>
<comment type="caution">
    <text evidence="10">The sequence shown here is derived from an EMBL/GenBank/DDBJ whole genome shotgun (WGS) entry which is preliminary data.</text>
</comment>
<gene>
    <name evidence="10" type="ORF">OSB04_029195</name>
</gene>
<proteinExistence type="predicted"/>
<evidence type="ECO:0000256" key="3">
    <source>
        <dbReference type="ARBA" id="ARBA00022679"/>
    </source>
</evidence>
<feature type="compositionally biased region" description="Acidic residues" evidence="8">
    <location>
        <begin position="433"/>
        <end position="494"/>
    </location>
</feature>
<dbReference type="Pfam" id="PF07714">
    <property type="entry name" value="PK_Tyr_Ser-Thr"/>
    <property type="match status" value="2"/>
</dbReference>
<dbReference type="Proteomes" id="UP001172457">
    <property type="component" value="Chromosome 7"/>
</dbReference>
<evidence type="ECO:0000256" key="2">
    <source>
        <dbReference type="ARBA" id="ARBA00022527"/>
    </source>
</evidence>
<dbReference type="SUPFAM" id="SSF56112">
    <property type="entry name" value="Protein kinase-like (PK-like)"/>
    <property type="match status" value="2"/>
</dbReference>
<dbReference type="InterPro" id="IPR008266">
    <property type="entry name" value="Tyr_kinase_AS"/>
</dbReference>
<feature type="compositionally biased region" description="Basic and acidic residues" evidence="8">
    <location>
        <begin position="11"/>
        <end position="24"/>
    </location>
</feature>
<dbReference type="FunFam" id="3.30.200.20:FF:000178">
    <property type="entry name" value="serine/threonine-protein kinase PBS1-like"/>
    <property type="match status" value="1"/>
</dbReference>
<dbReference type="GO" id="GO:0004674">
    <property type="term" value="F:protein serine/threonine kinase activity"/>
    <property type="evidence" value="ECO:0007669"/>
    <property type="project" value="UniProtKB-KW"/>
</dbReference>
<feature type="compositionally biased region" description="Acidic residues" evidence="8">
    <location>
        <begin position="509"/>
        <end position="547"/>
    </location>
</feature>
<feature type="compositionally biased region" description="Polar residues" evidence="8">
    <location>
        <begin position="629"/>
        <end position="652"/>
    </location>
</feature>
<evidence type="ECO:0000256" key="4">
    <source>
        <dbReference type="ARBA" id="ARBA00022741"/>
    </source>
</evidence>
<protein>
    <recommendedName>
        <fullName evidence="9">Protein kinase domain-containing protein</fullName>
    </recommendedName>
</protein>
<dbReference type="PANTHER" id="PTHR47985">
    <property type="entry name" value="OS07G0668900 PROTEIN"/>
    <property type="match status" value="1"/>
</dbReference>
<dbReference type="InterPro" id="IPR011009">
    <property type="entry name" value="Kinase-like_dom_sf"/>
</dbReference>
<dbReference type="FunFam" id="1.10.510.10:FF:000095">
    <property type="entry name" value="protein STRUBBELIG-RECEPTOR FAMILY 8"/>
    <property type="match status" value="2"/>
</dbReference>
<keyword evidence="7" id="KW-0449">Lipoprotein</keyword>
<dbReference type="PROSITE" id="PS00109">
    <property type="entry name" value="PROTEIN_KINASE_TYR"/>
    <property type="match status" value="1"/>
</dbReference>
<dbReference type="InterPro" id="IPR000719">
    <property type="entry name" value="Prot_kinase_dom"/>
</dbReference>
<dbReference type="GO" id="GO:0005886">
    <property type="term" value="C:plasma membrane"/>
    <property type="evidence" value="ECO:0007669"/>
    <property type="project" value="UniProtKB-SubCell"/>
</dbReference>
<feature type="compositionally biased region" description="Basic and acidic residues" evidence="8">
    <location>
        <begin position="1110"/>
        <end position="1121"/>
    </location>
</feature>
<dbReference type="PANTHER" id="PTHR47985:SF17">
    <property type="entry name" value="SERINE_THREONINE-PROTEIN KINASE CDL1-LIKE"/>
    <property type="match status" value="1"/>
</dbReference>
<keyword evidence="5" id="KW-0067">ATP-binding</keyword>
<dbReference type="GO" id="GO:0005524">
    <property type="term" value="F:ATP binding"/>
    <property type="evidence" value="ECO:0007669"/>
    <property type="project" value="UniProtKB-KW"/>
</dbReference>
<keyword evidence="4" id="KW-0547">Nucleotide-binding</keyword>
<dbReference type="Gene3D" id="1.10.510.10">
    <property type="entry name" value="Transferase(Phosphotransferase) domain 1"/>
    <property type="match status" value="2"/>
</dbReference>
<feature type="compositionally biased region" description="Acidic residues" evidence="8">
    <location>
        <begin position="669"/>
        <end position="679"/>
    </location>
</feature>
<keyword evidence="3" id="KW-0808">Transferase</keyword>
<dbReference type="FunFam" id="3.30.200.20:FF:000162">
    <property type="entry name" value="Adenine nucleotide alpha hydrolase-like domain kinase"/>
    <property type="match status" value="1"/>
</dbReference>
<keyword evidence="2" id="KW-0418">Kinase</keyword>
<evidence type="ECO:0000313" key="10">
    <source>
        <dbReference type="EMBL" id="KAJ9542689.1"/>
    </source>
</evidence>
<dbReference type="EMBL" id="JARYMX010000007">
    <property type="protein sequence ID" value="KAJ9542689.1"/>
    <property type="molecule type" value="Genomic_DNA"/>
</dbReference>
<dbReference type="CDD" id="cd14066">
    <property type="entry name" value="STKc_IRAK"/>
    <property type="match status" value="2"/>
</dbReference>
<feature type="region of interest" description="Disordered" evidence="8">
    <location>
        <begin position="1097"/>
        <end position="1121"/>
    </location>
</feature>
<dbReference type="PROSITE" id="PS50011">
    <property type="entry name" value="PROTEIN_KINASE_DOM"/>
    <property type="match status" value="2"/>
</dbReference>
<evidence type="ECO:0000256" key="7">
    <source>
        <dbReference type="ARBA" id="ARBA00023288"/>
    </source>
</evidence>
<evidence type="ECO:0000259" key="9">
    <source>
        <dbReference type="PROSITE" id="PS50011"/>
    </source>
</evidence>
<reference evidence="10" key="1">
    <citation type="submission" date="2023-03" db="EMBL/GenBank/DDBJ databases">
        <title>Chromosome-scale reference genome and RAD-based genetic map of yellow starthistle (Centaurea solstitialis) reveal putative structural variation and QTLs associated with invader traits.</title>
        <authorList>
            <person name="Reatini B."/>
            <person name="Cang F.A."/>
            <person name="Jiang Q."/>
            <person name="Mckibben M.T.W."/>
            <person name="Barker M.S."/>
            <person name="Rieseberg L.H."/>
            <person name="Dlugosch K.M."/>
        </authorList>
    </citation>
    <scope>NUCLEOTIDE SEQUENCE</scope>
    <source>
        <strain evidence="10">CAN-66</strain>
        <tissue evidence="10">Leaf</tissue>
    </source>
</reference>
<organism evidence="10 11">
    <name type="scientific">Centaurea solstitialis</name>
    <name type="common">yellow star-thistle</name>
    <dbReference type="NCBI Taxonomy" id="347529"/>
    <lineage>
        <taxon>Eukaryota</taxon>
        <taxon>Viridiplantae</taxon>
        <taxon>Streptophyta</taxon>
        <taxon>Embryophyta</taxon>
        <taxon>Tracheophyta</taxon>
        <taxon>Spermatophyta</taxon>
        <taxon>Magnoliopsida</taxon>
        <taxon>eudicotyledons</taxon>
        <taxon>Gunneridae</taxon>
        <taxon>Pentapetalae</taxon>
        <taxon>asterids</taxon>
        <taxon>campanulids</taxon>
        <taxon>Asterales</taxon>
        <taxon>Asteraceae</taxon>
        <taxon>Carduoideae</taxon>
        <taxon>Cardueae</taxon>
        <taxon>Centaureinae</taxon>
        <taxon>Centaurea</taxon>
    </lineage>
</organism>
<feature type="compositionally biased region" description="Basic residues" evidence="8">
    <location>
        <begin position="612"/>
        <end position="623"/>
    </location>
</feature>
<dbReference type="InterPro" id="IPR001245">
    <property type="entry name" value="Ser-Thr/Tyr_kinase_cat_dom"/>
</dbReference>
<keyword evidence="2" id="KW-0723">Serine/threonine-protein kinase</keyword>